<dbReference type="PROSITE" id="PS50109">
    <property type="entry name" value="HIS_KIN"/>
    <property type="match status" value="1"/>
</dbReference>
<dbReference type="Proteomes" id="UP001526446">
    <property type="component" value="Unassembled WGS sequence"/>
</dbReference>
<dbReference type="SMART" id="SM00388">
    <property type="entry name" value="HisKA"/>
    <property type="match status" value="1"/>
</dbReference>
<evidence type="ECO:0000256" key="7">
    <source>
        <dbReference type="ARBA" id="ARBA00022777"/>
    </source>
</evidence>
<dbReference type="InterPro" id="IPR036097">
    <property type="entry name" value="HisK_dim/P_sf"/>
</dbReference>
<dbReference type="InterPro" id="IPR003661">
    <property type="entry name" value="HisK_dim/P_dom"/>
</dbReference>
<feature type="transmembrane region" description="Helical" evidence="11">
    <location>
        <begin position="25"/>
        <end position="47"/>
    </location>
</feature>
<sequence>MTPAQPPSPLPPEKPAPPWRLATRLIRGVTGVVAGCLAIVSLTTAGFTQYEITERLDDSLQEVGERLQFAVLALNQQGPGQDVAHLSDIKPTSLAYQITDAAGHVLLRSSNAPATRFTVPLSGGFYMLPQFRVYVTPAAQADRFIMVGEPRLHRTQATHRAILIAVLPIIGSVPCIWLLVIWIVRRGLRPLVRLQDEIRERGSGNLKPVPDLALPIELSTIQMAVNSLLERLHKALSAERAFAANAAHELRNPIAALLAQAQMLRASTLQALSAPTMPDNTETSALPPPAEDREKTLERVDTLISQSHRLSRTVEKLLQLSRAVAGTALRRDRFDLLSVLHVVADELDRPDLSCPRIQIETGALKKLDVLGDLDAAGILFRNLLENALRHSPQGSVVQVHVSTPQTNPAYCGAAPLASAGQKTIGQNTAQAACASCASTSASTSAMDHIACVTIENACPLLAPDLLGRLPDPFVRGNLGTEGSGLGLAIARTISGQMAIRMDLASPIPGQEAGFMVRLTFQQAPGQEPDGVQPIRSRPPI</sequence>
<keyword evidence="6 11" id="KW-0812">Transmembrane</keyword>
<comment type="caution">
    <text evidence="14">The sequence shown here is derived from an EMBL/GenBank/DDBJ whole genome shotgun (WGS) entry which is preliminary data.</text>
</comment>
<evidence type="ECO:0000256" key="2">
    <source>
        <dbReference type="ARBA" id="ARBA00004370"/>
    </source>
</evidence>
<dbReference type="CDD" id="cd00075">
    <property type="entry name" value="HATPase"/>
    <property type="match status" value="1"/>
</dbReference>
<evidence type="ECO:0000313" key="15">
    <source>
        <dbReference type="Proteomes" id="UP001526446"/>
    </source>
</evidence>
<evidence type="ECO:0000256" key="8">
    <source>
        <dbReference type="ARBA" id="ARBA00022989"/>
    </source>
</evidence>
<feature type="compositionally biased region" description="Polar residues" evidence="10">
    <location>
        <begin position="273"/>
        <end position="284"/>
    </location>
</feature>
<evidence type="ECO:0000256" key="5">
    <source>
        <dbReference type="ARBA" id="ARBA00022679"/>
    </source>
</evidence>
<dbReference type="GO" id="GO:0016301">
    <property type="term" value="F:kinase activity"/>
    <property type="evidence" value="ECO:0007669"/>
    <property type="project" value="UniProtKB-KW"/>
</dbReference>
<dbReference type="PROSITE" id="PS50885">
    <property type="entry name" value="HAMP"/>
    <property type="match status" value="1"/>
</dbReference>
<comment type="subcellular location">
    <subcellularLocation>
        <location evidence="2">Membrane</location>
    </subcellularLocation>
</comment>
<dbReference type="PANTHER" id="PTHR45436">
    <property type="entry name" value="SENSOR HISTIDINE KINASE YKOH"/>
    <property type="match status" value="1"/>
</dbReference>
<evidence type="ECO:0000256" key="6">
    <source>
        <dbReference type="ARBA" id="ARBA00022692"/>
    </source>
</evidence>
<evidence type="ECO:0000313" key="14">
    <source>
        <dbReference type="EMBL" id="MCX2561902.1"/>
    </source>
</evidence>
<dbReference type="Pfam" id="PF00512">
    <property type="entry name" value="HisKA"/>
    <property type="match status" value="1"/>
</dbReference>
<dbReference type="EC" id="2.7.13.3" evidence="3"/>
<reference evidence="14 15" key="1">
    <citation type="submission" date="2022-11" db="EMBL/GenBank/DDBJ databases">
        <title>Genome sequencing of Acetobacter type strain.</title>
        <authorList>
            <person name="Heo J."/>
            <person name="Lee D."/>
            <person name="Han B.-H."/>
            <person name="Hong S.-B."/>
            <person name="Kwon S.-W."/>
        </authorList>
    </citation>
    <scope>NUCLEOTIDE SEQUENCE [LARGE SCALE GENOMIC DNA]</scope>
    <source>
        <strain evidence="14 15">KACC 21251</strain>
    </source>
</reference>
<evidence type="ECO:0000256" key="3">
    <source>
        <dbReference type="ARBA" id="ARBA00012438"/>
    </source>
</evidence>
<dbReference type="Pfam" id="PF00672">
    <property type="entry name" value="HAMP"/>
    <property type="match status" value="1"/>
</dbReference>
<feature type="transmembrane region" description="Helical" evidence="11">
    <location>
        <begin position="161"/>
        <end position="184"/>
    </location>
</feature>
<keyword evidence="9" id="KW-0902">Two-component regulatory system</keyword>
<dbReference type="InterPro" id="IPR005467">
    <property type="entry name" value="His_kinase_dom"/>
</dbReference>
<dbReference type="PANTHER" id="PTHR45436:SF5">
    <property type="entry name" value="SENSOR HISTIDINE KINASE TRCS"/>
    <property type="match status" value="1"/>
</dbReference>
<dbReference type="Gene3D" id="1.10.287.130">
    <property type="match status" value="1"/>
</dbReference>
<keyword evidence="7 14" id="KW-0418">Kinase</keyword>
<name>A0ABT3Q9F7_9PROT</name>
<dbReference type="SMART" id="SM00387">
    <property type="entry name" value="HATPase_c"/>
    <property type="match status" value="1"/>
</dbReference>
<keyword evidence="11" id="KW-0472">Membrane</keyword>
<protein>
    <recommendedName>
        <fullName evidence="3">histidine kinase</fullName>
        <ecNumber evidence="3">2.7.13.3</ecNumber>
    </recommendedName>
</protein>
<evidence type="ECO:0000256" key="4">
    <source>
        <dbReference type="ARBA" id="ARBA00022553"/>
    </source>
</evidence>
<dbReference type="InterPro" id="IPR003594">
    <property type="entry name" value="HATPase_dom"/>
</dbReference>
<evidence type="ECO:0000256" key="11">
    <source>
        <dbReference type="SAM" id="Phobius"/>
    </source>
</evidence>
<feature type="domain" description="Histidine kinase" evidence="12">
    <location>
        <begin position="245"/>
        <end position="524"/>
    </location>
</feature>
<proteinExistence type="predicted"/>
<dbReference type="RefSeq" id="WP_166122694.1">
    <property type="nucleotide sequence ID" value="NZ_JAPIUX010000016.1"/>
</dbReference>
<dbReference type="CDD" id="cd00082">
    <property type="entry name" value="HisKA"/>
    <property type="match status" value="1"/>
</dbReference>
<evidence type="ECO:0000259" key="12">
    <source>
        <dbReference type="PROSITE" id="PS50109"/>
    </source>
</evidence>
<evidence type="ECO:0000256" key="1">
    <source>
        <dbReference type="ARBA" id="ARBA00000085"/>
    </source>
</evidence>
<dbReference type="InterPro" id="IPR050428">
    <property type="entry name" value="TCS_sensor_his_kinase"/>
</dbReference>
<evidence type="ECO:0000256" key="10">
    <source>
        <dbReference type="SAM" id="MobiDB-lite"/>
    </source>
</evidence>
<dbReference type="InterPro" id="IPR003660">
    <property type="entry name" value="HAMP_dom"/>
</dbReference>
<feature type="region of interest" description="Disordered" evidence="10">
    <location>
        <begin position="273"/>
        <end position="294"/>
    </location>
</feature>
<feature type="domain" description="HAMP" evidence="13">
    <location>
        <begin position="185"/>
        <end position="237"/>
    </location>
</feature>
<keyword evidence="5" id="KW-0808">Transferase</keyword>
<keyword evidence="4" id="KW-0597">Phosphoprotein</keyword>
<organism evidence="14 15">
    <name type="scientific">Acetobacter farinalis</name>
    <dbReference type="NCBI Taxonomy" id="1260984"/>
    <lineage>
        <taxon>Bacteria</taxon>
        <taxon>Pseudomonadati</taxon>
        <taxon>Pseudomonadota</taxon>
        <taxon>Alphaproteobacteria</taxon>
        <taxon>Acetobacterales</taxon>
        <taxon>Acetobacteraceae</taxon>
        <taxon>Acetobacter</taxon>
    </lineage>
</organism>
<gene>
    <name evidence="14" type="ORF">OQ252_10915</name>
</gene>
<evidence type="ECO:0000259" key="13">
    <source>
        <dbReference type="PROSITE" id="PS50885"/>
    </source>
</evidence>
<comment type="catalytic activity">
    <reaction evidence="1">
        <text>ATP + protein L-histidine = ADP + protein N-phospho-L-histidine.</text>
        <dbReference type="EC" id="2.7.13.3"/>
    </reaction>
</comment>
<dbReference type="InterPro" id="IPR036890">
    <property type="entry name" value="HATPase_C_sf"/>
</dbReference>
<dbReference type="Gene3D" id="3.30.565.10">
    <property type="entry name" value="Histidine kinase-like ATPase, C-terminal domain"/>
    <property type="match status" value="1"/>
</dbReference>
<keyword evidence="15" id="KW-1185">Reference proteome</keyword>
<evidence type="ECO:0000256" key="9">
    <source>
        <dbReference type="ARBA" id="ARBA00023012"/>
    </source>
</evidence>
<keyword evidence="8 11" id="KW-1133">Transmembrane helix</keyword>
<dbReference type="SUPFAM" id="SSF47384">
    <property type="entry name" value="Homodimeric domain of signal transducing histidine kinase"/>
    <property type="match status" value="1"/>
</dbReference>
<dbReference type="EMBL" id="JAPIUX010000016">
    <property type="protein sequence ID" value="MCX2561902.1"/>
    <property type="molecule type" value="Genomic_DNA"/>
</dbReference>
<dbReference type="SUPFAM" id="SSF55874">
    <property type="entry name" value="ATPase domain of HSP90 chaperone/DNA topoisomerase II/histidine kinase"/>
    <property type="match status" value="1"/>
</dbReference>
<accession>A0ABT3Q9F7</accession>